<organism evidence="1 2">
    <name type="scientific">Characodon lateralis</name>
    <dbReference type="NCBI Taxonomy" id="208331"/>
    <lineage>
        <taxon>Eukaryota</taxon>
        <taxon>Metazoa</taxon>
        <taxon>Chordata</taxon>
        <taxon>Craniata</taxon>
        <taxon>Vertebrata</taxon>
        <taxon>Euteleostomi</taxon>
        <taxon>Actinopterygii</taxon>
        <taxon>Neopterygii</taxon>
        <taxon>Teleostei</taxon>
        <taxon>Neoteleostei</taxon>
        <taxon>Acanthomorphata</taxon>
        <taxon>Ovalentaria</taxon>
        <taxon>Atherinomorphae</taxon>
        <taxon>Cyprinodontiformes</taxon>
        <taxon>Goodeidae</taxon>
        <taxon>Characodon</taxon>
    </lineage>
</organism>
<proteinExistence type="predicted"/>
<accession>A0ABU7F2B1</accession>
<dbReference type="EMBL" id="JAHUTJ010074591">
    <property type="protein sequence ID" value="MED6293582.1"/>
    <property type="molecule type" value="Genomic_DNA"/>
</dbReference>
<gene>
    <name evidence="1" type="ORF">CHARACLAT_011960</name>
</gene>
<name>A0ABU7F2B1_9TELE</name>
<keyword evidence="2" id="KW-1185">Reference proteome</keyword>
<reference evidence="1 2" key="1">
    <citation type="submission" date="2021-06" db="EMBL/GenBank/DDBJ databases">
        <authorList>
            <person name="Palmer J.M."/>
        </authorList>
    </citation>
    <scope>NUCLEOTIDE SEQUENCE [LARGE SCALE GENOMIC DNA]</scope>
    <source>
        <strain evidence="1 2">CL_MEX2019</strain>
        <tissue evidence="1">Muscle</tissue>
    </source>
</reference>
<sequence>MGLERTIKYFVANSQPGRMKCVEKKNYRIAVTVLRRIKCEASRNPFSFSAVTLQNSNLMQGRLPLRHKGVWAGILKDERLFRINDGLKVNFINLLPVFRRHFLQAVV</sequence>
<evidence type="ECO:0000313" key="2">
    <source>
        <dbReference type="Proteomes" id="UP001352852"/>
    </source>
</evidence>
<comment type="caution">
    <text evidence="1">The sequence shown here is derived from an EMBL/GenBank/DDBJ whole genome shotgun (WGS) entry which is preliminary data.</text>
</comment>
<protein>
    <submittedName>
        <fullName evidence="1">Uncharacterized protein</fullName>
    </submittedName>
</protein>
<evidence type="ECO:0000313" key="1">
    <source>
        <dbReference type="EMBL" id="MED6293582.1"/>
    </source>
</evidence>
<dbReference type="Proteomes" id="UP001352852">
    <property type="component" value="Unassembled WGS sequence"/>
</dbReference>